<organism evidence="14 15">
    <name type="scientific">Anaerococcus porci</name>
    <dbReference type="NCBI Taxonomy" id="2652269"/>
    <lineage>
        <taxon>Bacteria</taxon>
        <taxon>Bacillati</taxon>
        <taxon>Bacillota</taxon>
        <taxon>Tissierellia</taxon>
        <taxon>Tissierellales</taxon>
        <taxon>Peptoniphilaceae</taxon>
        <taxon>Anaerococcus</taxon>
    </lineage>
</organism>
<evidence type="ECO:0000256" key="8">
    <source>
        <dbReference type="ARBA" id="ARBA00034617"/>
    </source>
</evidence>
<evidence type="ECO:0000256" key="10">
    <source>
        <dbReference type="ARBA" id="ARBA00048988"/>
    </source>
</evidence>
<feature type="binding site" evidence="11">
    <location>
        <begin position="22"/>
        <end position="29"/>
    </location>
    <ligand>
        <name>ATP</name>
        <dbReference type="ChEBI" id="CHEBI:30616"/>
    </ligand>
</feature>
<proteinExistence type="inferred from homology"/>
<dbReference type="RefSeq" id="WP_154538887.1">
    <property type="nucleotide sequence ID" value="NZ_VULQ01000001.1"/>
</dbReference>
<keyword evidence="15" id="KW-1185">Reference proteome</keyword>
<keyword evidence="7" id="KW-0413">Isomerase</keyword>
<sequence>MILTSKQEKAANHKEGPLLVLAIPGSGKTTMLLERIKILSRIIDKTRILSLTFSKIQAEDMKERSKDLKSNFMTIHAFCYLIIRNYLRKYNREIRLIEDEKIYNKYNLVGEIYEKVNHYPISKEDLALFFREVSFMKNSILDKSYLKNIEIKNISKIYEIYEEIKNKKHLLDFDDMQVKALEILKNDKSILMSIKSKYKYYQLDEGQDASLLQFKILEEIIYPENNILIVADDDQSIYSFRAANPSYLLNFKNKFENSKIMWLDTNHRSGSNIVNLSKYLIQNNKLRYDKNFIAKRDKKDDIIIKTFADSSKEYQFIRKNLKSDEKTAILFRNNISAISLIAYFFDNDIDFNVNINVLDFFESKIFKDLLSIIDFSNDFNNVELFKEIYYKVSSYLSKEDIEKLSYKAINEDIFDYFYRIELEDYKIDSLFNIEKKLKHIRKLSYDKKISFIYNSLSYKSYINMISRKYMQETVNKDLYIESAINFTKGIKTKEELLEKIEKLQKKSKSLIKSKLYLSTIHSSKGLEYDKVFVIDLIENEFPLIFSDEDRKQRLEEERRIFYVAITRAKNSLYILSLSKRNKKKVKQSIFYKESYEILKNKR</sequence>
<keyword evidence="2 11" id="KW-0547">Nucleotide-binding</keyword>
<dbReference type="Gene3D" id="1.10.486.10">
    <property type="entry name" value="PCRA, domain 4"/>
    <property type="match status" value="1"/>
</dbReference>
<evidence type="ECO:0000256" key="11">
    <source>
        <dbReference type="PROSITE-ProRule" id="PRU00560"/>
    </source>
</evidence>
<accession>A0A6N7VQB0</accession>
<dbReference type="Proteomes" id="UP000441925">
    <property type="component" value="Unassembled WGS sequence"/>
</dbReference>
<comment type="similarity">
    <text evidence="1">Belongs to the helicase family. UvrD subfamily.</text>
</comment>
<evidence type="ECO:0000259" key="13">
    <source>
        <dbReference type="PROSITE" id="PS51217"/>
    </source>
</evidence>
<keyword evidence="3 11" id="KW-0378">Hydrolase</keyword>
<evidence type="ECO:0000256" key="4">
    <source>
        <dbReference type="ARBA" id="ARBA00022806"/>
    </source>
</evidence>
<protein>
    <recommendedName>
        <fullName evidence="9">DNA 3'-5' helicase</fullName>
        <ecNumber evidence="9">5.6.2.4</ecNumber>
    </recommendedName>
</protein>
<keyword evidence="4 11" id="KW-0347">Helicase</keyword>
<dbReference type="Pfam" id="PF13361">
    <property type="entry name" value="UvrD_C"/>
    <property type="match status" value="1"/>
</dbReference>
<dbReference type="InterPro" id="IPR027417">
    <property type="entry name" value="P-loop_NTPase"/>
</dbReference>
<reference evidence="14 15" key="1">
    <citation type="submission" date="2019-08" db="EMBL/GenBank/DDBJ databases">
        <title>In-depth cultivation of the pig gut microbiome towards novel bacterial diversity and tailored functional studies.</title>
        <authorList>
            <person name="Wylensek D."/>
            <person name="Hitch T.C.A."/>
            <person name="Clavel T."/>
        </authorList>
    </citation>
    <scope>NUCLEOTIDE SEQUENCE [LARGE SCALE GENOMIC DNA]</scope>
    <source>
        <strain evidence="14 15">WCA-380-WT-2B</strain>
    </source>
</reference>
<evidence type="ECO:0000256" key="3">
    <source>
        <dbReference type="ARBA" id="ARBA00022801"/>
    </source>
</evidence>
<dbReference type="GO" id="GO:0005829">
    <property type="term" value="C:cytosol"/>
    <property type="evidence" value="ECO:0007669"/>
    <property type="project" value="TreeGrafter"/>
</dbReference>
<dbReference type="CDD" id="cd17932">
    <property type="entry name" value="DEXQc_UvrD"/>
    <property type="match status" value="1"/>
</dbReference>
<evidence type="ECO:0000313" key="15">
    <source>
        <dbReference type="Proteomes" id="UP000441925"/>
    </source>
</evidence>
<dbReference type="Pfam" id="PF00580">
    <property type="entry name" value="UvrD-helicase"/>
    <property type="match status" value="1"/>
</dbReference>
<dbReference type="InterPro" id="IPR014017">
    <property type="entry name" value="DNA_helicase_UvrD-like_C"/>
</dbReference>
<evidence type="ECO:0000256" key="6">
    <source>
        <dbReference type="ARBA" id="ARBA00023125"/>
    </source>
</evidence>
<dbReference type="SUPFAM" id="SSF52540">
    <property type="entry name" value="P-loop containing nucleoside triphosphate hydrolases"/>
    <property type="match status" value="1"/>
</dbReference>
<dbReference type="InterPro" id="IPR013986">
    <property type="entry name" value="DExx_box_DNA_helicase_dom_sf"/>
</dbReference>
<evidence type="ECO:0000313" key="14">
    <source>
        <dbReference type="EMBL" id="MSS77036.1"/>
    </source>
</evidence>
<dbReference type="PANTHER" id="PTHR11070">
    <property type="entry name" value="UVRD / RECB / PCRA DNA HELICASE FAMILY MEMBER"/>
    <property type="match status" value="1"/>
</dbReference>
<dbReference type="InterPro" id="IPR000212">
    <property type="entry name" value="DNA_helicase_UvrD/REP"/>
</dbReference>
<evidence type="ECO:0000256" key="5">
    <source>
        <dbReference type="ARBA" id="ARBA00022840"/>
    </source>
</evidence>
<dbReference type="GO" id="GO:0033202">
    <property type="term" value="C:DNA helicase complex"/>
    <property type="evidence" value="ECO:0007669"/>
    <property type="project" value="TreeGrafter"/>
</dbReference>
<evidence type="ECO:0000256" key="9">
    <source>
        <dbReference type="ARBA" id="ARBA00034808"/>
    </source>
</evidence>
<name>A0A6N7VQB0_9FIRM</name>
<dbReference type="PROSITE" id="PS51217">
    <property type="entry name" value="UVRD_HELICASE_CTER"/>
    <property type="match status" value="1"/>
</dbReference>
<keyword evidence="6" id="KW-0238">DNA-binding</keyword>
<dbReference type="PANTHER" id="PTHR11070:SF2">
    <property type="entry name" value="ATP-DEPENDENT DNA HELICASE SRS2"/>
    <property type="match status" value="1"/>
</dbReference>
<evidence type="ECO:0000256" key="2">
    <source>
        <dbReference type="ARBA" id="ARBA00022741"/>
    </source>
</evidence>
<keyword evidence="5 11" id="KW-0067">ATP-binding</keyword>
<dbReference type="EC" id="5.6.2.4" evidence="9"/>
<evidence type="ECO:0000256" key="1">
    <source>
        <dbReference type="ARBA" id="ARBA00009922"/>
    </source>
</evidence>
<dbReference type="GO" id="GO:0003677">
    <property type="term" value="F:DNA binding"/>
    <property type="evidence" value="ECO:0007669"/>
    <property type="project" value="UniProtKB-KW"/>
</dbReference>
<evidence type="ECO:0000256" key="7">
    <source>
        <dbReference type="ARBA" id="ARBA00023235"/>
    </source>
</evidence>
<comment type="caution">
    <text evidence="14">The sequence shown here is derived from an EMBL/GenBank/DDBJ whole genome shotgun (WGS) entry which is preliminary data.</text>
</comment>
<dbReference type="EMBL" id="VULQ01000001">
    <property type="protein sequence ID" value="MSS77036.1"/>
    <property type="molecule type" value="Genomic_DNA"/>
</dbReference>
<gene>
    <name evidence="14" type="ORF">FYJ26_01055</name>
</gene>
<dbReference type="AlphaFoldDB" id="A0A6N7VQB0"/>
<feature type="domain" description="UvrD-like helicase C-terminal" evidence="13">
    <location>
        <begin position="271"/>
        <end position="525"/>
    </location>
</feature>
<dbReference type="GO" id="GO:0005524">
    <property type="term" value="F:ATP binding"/>
    <property type="evidence" value="ECO:0007669"/>
    <property type="project" value="UniProtKB-UniRule"/>
</dbReference>
<dbReference type="Gene3D" id="1.10.10.160">
    <property type="match status" value="1"/>
</dbReference>
<comment type="catalytic activity">
    <reaction evidence="8">
        <text>Couples ATP hydrolysis with the unwinding of duplex DNA by translocating in the 3'-5' direction.</text>
        <dbReference type="EC" id="5.6.2.4"/>
    </reaction>
</comment>
<comment type="catalytic activity">
    <reaction evidence="10">
        <text>ATP + H2O = ADP + phosphate + H(+)</text>
        <dbReference type="Rhea" id="RHEA:13065"/>
        <dbReference type="ChEBI" id="CHEBI:15377"/>
        <dbReference type="ChEBI" id="CHEBI:15378"/>
        <dbReference type="ChEBI" id="CHEBI:30616"/>
        <dbReference type="ChEBI" id="CHEBI:43474"/>
        <dbReference type="ChEBI" id="CHEBI:456216"/>
        <dbReference type="EC" id="5.6.2.4"/>
    </reaction>
</comment>
<dbReference type="GO" id="GO:0043138">
    <property type="term" value="F:3'-5' DNA helicase activity"/>
    <property type="evidence" value="ECO:0007669"/>
    <property type="project" value="UniProtKB-EC"/>
</dbReference>
<dbReference type="GO" id="GO:0016787">
    <property type="term" value="F:hydrolase activity"/>
    <property type="evidence" value="ECO:0007669"/>
    <property type="project" value="UniProtKB-UniRule"/>
</dbReference>
<dbReference type="Gene3D" id="3.40.50.300">
    <property type="entry name" value="P-loop containing nucleotide triphosphate hydrolases"/>
    <property type="match status" value="2"/>
</dbReference>
<evidence type="ECO:0000259" key="12">
    <source>
        <dbReference type="PROSITE" id="PS51198"/>
    </source>
</evidence>
<dbReference type="InterPro" id="IPR014016">
    <property type="entry name" value="UvrD-like_ATP-bd"/>
</dbReference>
<feature type="domain" description="UvrD-like helicase ATP-binding" evidence="12">
    <location>
        <begin position="1"/>
        <end position="270"/>
    </location>
</feature>
<dbReference type="GO" id="GO:0000725">
    <property type="term" value="P:recombinational repair"/>
    <property type="evidence" value="ECO:0007669"/>
    <property type="project" value="TreeGrafter"/>
</dbReference>
<dbReference type="PROSITE" id="PS51198">
    <property type="entry name" value="UVRD_HELICASE_ATP_BIND"/>
    <property type="match status" value="1"/>
</dbReference>
<dbReference type="CDD" id="cd18807">
    <property type="entry name" value="SF1_C_UvrD"/>
    <property type="match status" value="1"/>
</dbReference>